<evidence type="ECO:0000313" key="9">
    <source>
        <dbReference type="Proteomes" id="UP000297149"/>
    </source>
</evidence>
<organism evidence="8 9">
    <name type="scientific">Duncaniella dubosii</name>
    <dbReference type="NCBI Taxonomy" id="2518971"/>
    <lineage>
        <taxon>Bacteria</taxon>
        <taxon>Pseudomonadati</taxon>
        <taxon>Bacteroidota</taxon>
        <taxon>Bacteroidia</taxon>
        <taxon>Bacteroidales</taxon>
        <taxon>Muribaculaceae</taxon>
        <taxon>Duncaniella</taxon>
    </lineage>
</organism>
<evidence type="ECO:0000313" key="8">
    <source>
        <dbReference type="EMBL" id="QCD41663.1"/>
    </source>
</evidence>
<dbReference type="GO" id="GO:0009279">
    <property type="term" value="C:cell outer membrane"/>
    <property type="evidence" value="ECO:0007669"/>
    <property type="project" value="UniProtKB-SubCell"/>
</dbReference>
<comment type="similarity">
    <text evidence="2">Belongs to the SusD family.</text>
</comment>
<dbReference type="EMBL" id="CP039396">
    <property type="protein sequence ID" value="QCD41663.1"/>
    <property type="molecule type" value="Genomic_DNA"/>
</dbReference>
<evidence type="ECO:0000256" key="1">
    <source>
        <dbReference type="ARBA" id="ARBA00004442"/>
    </source>
</evidence>
<keyword evidence="3" id="KW-0732">Signal</keyword>
<dbReference type="RefSeq" id="WP_136414454.1">
    <property type="nucleotide sequence ID" value="NZ_CBFGAE010000048.1"/>
</dbReference>
<dbReference type="SUPFAM" id="SSF48452">
    <property type="entry name" value="TPR-like"/>
    <property type="match status" value="1"/>
</dbReference>
<evidence type="ECO:0000259" key="6">
    <source>
        <dbReference type="Pfam" id="PF07980"/>
    </source>
</evidence>
<dbReference type="InterPro" id="IPR012944">
    <property type="entry name" value="SusD_RagB_dom"/>
</dbReference>
<evidence type="ECO:0000256" key="5">
    <source>
        <dbReference type="ARBA" id="ARBA00023237"/>
    </source>
</evidence>
<dbReference type="AlphaFoldDB" id="A0A4P7W1B1"/>
<feature type="domain" description="RagB/SusD" evidence="6">
    <location>
        <begin position="277"/>
        <end position="597"/>
    </location>
</feature>
<dbReference type="InterPro" id="IPR011990">
    <property type="entry name" value="TPR-like_helical_dom_sf"/>
</dbReference>
<evidence type="ECO:0000256" key="4">
    <source>
        <dbReference type="ARBA" id="ARBA00023136"/>
    </source>
</evidence>
<keyword evidence="5" id="KW-0998">Cell outer membrane</keyword>
<dbReference type="PROSITE" id="PS51257">
    <property type="entry name" value="PROKAR_LIPOPROTEIN"/>
    <property type="match status" value="1"/>
</dbReference>
<gene>
    <name evidence="8" type="ORF">E7747_04815</name>
</gene>
<proteinExistence type="inferred from homology"/>
<comment type="subcellular location">
    <subcellularLocation>
        <location evidence="1">Cell outer membrane</location>
    </subcellularLocation>
</comment>
<evidence type="ECO:0000256" key="3">
    <source>
        <dbReference type="ARBA" id="ARBA00022729"/>
    </source>
</evidence>
<dbReference type="Pfam" id="PF07980">
    <property type="entry name" value="SusD_RagB"/>
    <property type="match status" value="1"/>
</dbReference>
<dbReference type="KEGG" id="ddb:E7747_04815"/>
<sequence length="597" mass="66825">MKRKFSNILWACGVSATLMMQSCSLDEVNPGGFTLENLGTTPAGYETLLNQCYFGLERQFYNGIDFMGFMEGNTDLWTAKTNQMGQNDNVFKFFAGASPNLTFTNALWNAAYDGIGACNLAIETAPNCSFATDAERNAKVAEAHFLRAVYYYNLVEMFGGVVKLTAVQKSNNYSPERTDALEIYRDVIIPDLRFAAEWLPVGNYDADANPTKKSALGYLAKACLATRQYDTPEFLQEGFDAAKKLITDCESGGSNYMTYMYADFDDVFKEANNKSNKEALWKYTVYGGKTHGSSNGNYRTNRNDEHFLCQLNHFGARIDNQAVRLAWDGGVQGDFMPTQHLLSLYVQDNGTLDPRFHKLFITEWKANQEYSWTDGDALRYGKDASKVGDKINVGDLAIRFVMPQDANYASEVADKGTSNHLLIDYKDVYDDSNKGIIMTAGEGENHYRYYYPSLNKHASSNYFVANESNMRNGNLNGVMPMRMAEIYLIAAEYDIVLNGGGQAMGYINKVRQRAGAAPLSGAATIRTVLDERGRELCGEFTRFFDLKRTGMYKDASYLQSTFPELAGYFKPEYALRPIPSNYTDVITTGALFKNPGY</sequence>
<dbReference type="InterPro" id="IPR033985">
    <property type="entry name" value="SusD-like_N"/>
</dbReference>
<keyword evidence="9" id="KW-1185">Reference proteome</keyword>
<dbReference type="Proteomes" id="UP000297149">
    <property type="component" value="Chromosome"/>
</dbReference>
<feature type="domain" description="SusD-like N-terminal" evidence="7">
    <location>
        <begin position="82"/>
        <end position="223"/>
    </location>
</feature>
<reference evidence="9" key="1">
    <citation type="submission" date="2019-02" db="EMBL/GenBank/DDBJ databases">
        <title>Isolation and identification of novel species under the genus Muribaculum.</title>
        <authorList>
            <person name="Miyake S."/>
            <person name="Ding Y."/>
            <person name="Low A."/>
            <person name="Soh M."/>
            <person name="Seedorf H."/>
        </authorList>
    </citation>
    <scope>NUCLEOTIDE SEQUENCE [LARGE SCALE GENOMIC DNA]</scope>
    <source>
        <strain evidence="9">H5</strain>
    </source>
</reference>
<evidence type="ECO:0000256" key="2">
    <source>
        <dbReference type="ARBA" id="ARBA00006275"/>
    </source>
</evidence>
<keyword evidence="4" id="KW-0472">Membrane</keyword>
<protein>
    <submittedName>
        <fullName evidence="8">RagB/SusD family nutrient uptake outer membrane protein</fullName>
    </submittedName>
</protein>
<dbReference type="Gene3D" id="1.25.40.390">
    <property type="match status" value="1"/>
</dbReference>
<accession>A0A4P7W1B1</accession>
<dbReference type="Pfam" id="PF14322">
    <property type="entry name" value="SusD-like_3"/>
    <property type="match status" value="1"/>
</dbReference>
<name>A0A4P7W1B1_9BACT</name>
<evidence type="ECO:0000259" key="7">
    <source>
        <dbReference type="Pfam" id="PF14322"/>
    </source>
</evidence>